<dbReference type="Gene3D" id="3.40.50.2300">
    <property type="match status" value="1"/>
</dbReference>
<dbReference type="OrthoDB" id="4309410at2"/>
<dbReference type="CDD" id="cd06170">
    <property type="entry name" value="LuxR_C_like"/>
    <property type="match status" value="1"/>
</dbReference>
<gene>
    <name evidence="5" type="ORF">CLV71_105167</name>
</gene>
<keyword evidence="6" id="KW-1185">Reference proteome</keyword>
<keyword evidence="2 5" id="KW-0238">DNA-binding</keyword>
<evidence type="ECO:0000313" key="6">
    <source>
        <dbReference type="Proteomes" id="UP000294927"/>
    </source>
</evidence>
<protein>
    <submittedName>
        <fullName evidence="5">DNA-binding NarL/FixJ family response regulator</fullName>
    </submittedName>
</protein>
<keyword evidence="1" id="KW-0805">Transcription regulation</keyword>
<evidence type="ECO:0000313" key="5">
    <source>
        <dbReference type="EMBL" id="TDV52036.1"/>
    </source>
</evidence>
<proteinExistence type="predicted"/>
<dbReference type="Pfam" id="PF00196">
    <property type="entry name" value="GerE"/>
    <property type="match status" value="1"/>
</dbReference>
<organism evidence="5 6">
    <name type="scientific">Actinophytocola oryzae</name>
    <dbReference type="NCBI Taxonomy" id="502181"/>
    <lineage>
        <taxon>Bacteria</taxon>
        <taxon>Bacillati</taxon>
        <taxon>Actinomycetota</taxon>
        <taxon>Actinomycetes</taxon>
        <taxon>Pseudonocardiales</taxon>
        <taxon>Pseudonocardiaceae</taxon>
    </lineage>
</organism>
<dbReference type="SMART" id="SM00421">
    <property type="entry name" value="HTH_LUXR"/>
    <property type="match status" value="1"/>
</dbReference>
<evidence type="ECO:0000259" key="4">
    <source>
        <dbReference type="PROSITE" id="PS50043"/>
    </source>
</evidence>
<dbReference type="Proteomes" id="UP000294927">
    <property type="component" value="Unassembled WGS sequence"/>
</dbReference>
<dbReference type="EMBL" id="SOCP01000005">
    <property type="protein sequence ID" value="TDV52036.1"/>
    <property type="molecule type" value="Genomic_DNA"/>
</dbReference>
<comment type="caution">
    <text evidence="5">The sequence shown here is derived from an EMBL/GenBank/DDBJ whole genome shotgun (WGS) entry which is preliminary data.</text>
</comment>
<accession>A0A4R7VQK9</accession>
<keyword evidence="3" id="KW-0804">Transcription</keyword>
<dbReference type="InterPro" id="IPR016032">
    <property type="entry name" value="Sig_transdc_resp-reg_C-effctor"/>
</dbReference>
<dbReference type="PRINTS" id="PR00038">
    <property type="entry name" value="HTHLUXR"/>
</dbReference>
<evidence type="ECO:0000256" key="1">
    <source>
        <dbReference type="ARBA" id="ARBA00023015"/>
    </source>
</evidence>
<evidence type="ECO:0000256" key="2">
    <source>
        <dbReference type="ARBA" id="ARBA00023125"/>
    </source>
</evidence>
<dbReference type="GO" id="GO:0006355">
    <property type="term" value="P:regulation of DNA-templated transcription"/>
    <property type="evidence" value="ECO:0007669"/>
    <property type="project" value="InterPro"/>
</dbReference>
<dbReference type="PANTHER" id="PTHR44688">
    <property type="entry name" value="DNA-BINDING TRANSCRIPTIONAL ACTIVATOR DEVR_DOSR"/>
    <property type="match status" value="1"/>
</dbReference>
<dbReference type="AlphaFoldDB" id="A0A4R7VQK9"/>
<dbReference type="SUPFAM" id="SSF46894">
    <property type="entry name" value="C-terminal effector domain of the bipartite response regulators"/>
    <property type="match status" value="1"/>
</dbReference>
<name>A0A4R7VQK9_9PSEU</name>
<dbReference type="PANTHER" id="PTHR44688:SF16">
    <property type="entry name" value="DNA-BINDING TRANSCRIPTIONAL ACTIVATOR DEVR_DOSR"/>
    <property type="match status" value="1"/>
</dbReference>
<feature type="domain" description="HTH luxR-type" evidence="4">
    <location>
        <begin position="134"/>
        <end position="199"/>
    </location>
</feature>
<dbReference type="GO" id="GO:0003677">
    <property type="term" value="F:DNA binding"/>
    <property type="evidence" value="ECO:0007669"/>
    <property type="project" value="UniProtKB-KW"/>
</dbReference>
<reference evidence="5 6" key="1">
    <citation type="submission" date="2019-03" db="EMBL/GenBank/DDBJ databases">
        <title>Genomic Encyclopedia of Archaeal and Bacterial Type Strains, Phase II (KMG-II): from individual species to whole genera.</title>
        <authorList>
            <person name="Goeker M."/>
        </authorList>
    </citation>
    <scope>NUCLEOTIDE SEQUENCE [LARGE SCALE GENOMIC DNA]</scope>
    <source>
        <strain evidence="5 6">DSM 45499</strain>
    </source>
</reference>
<dbReference type="RefSeq" id="WP_133903450.1">
    <property type="nucleotide sequence ID" value="NZ_SOCP01000005.1"/>
</dbReference>
<sequence length="201" mass="21381">MERVRVRVCALDAITSAGLVKCLEPDVTVSDGEVDVVVAGFDRLNAAAVAVLRSAAAEVGRPVVLVVNEIREVELLPAVECRVVAILPRAAAADGRLAQAVQTVAAGGADLPPNLLGQLVGHAERLHKEVLASHGLTASGLSQREVDVLRLMADGLDTNEIAKNLSYSERTVKNIIYTITNRLRLRNRPHAVAYAMRAGII</sequence>
<dbReference type="PROSITE" id="PS50043">
    <property type="entry name" value="HTH_LUXR_2"/>
    <property type="match status" value="1"/>
</dbReference>
<evidence type="ECO:0000256" key="3">
    <source>
        <dbReference type="ARBA" id="ARBA00023163"/>
    </source>
</evidence>
<dbReference type="InterPro" id="IPR000792">
    <property type="entry name" value="Tscrpt_reg_LuxR_C"/>
</dbReference>